<dbReference type="SUPFAM" id="SSF46689">
    <property type="entry name" value="Homeodomain-like"/>
    <property type="match status" value="2"/>
</dbReference>
<dbReference type="PROSITE" id="PS01124">
    <property type="entry name" value="HTH_ARAC_FAMILY_2"/>
    <property type="match status" value="1"/>
</dbReference>
<comment type="caution">
    <text evidence="6">The sequence shown here is derived from an EMBL/GenBank/DDBJ whole genome shotgun (WGS) entry which is preliminary data.</text>
</comment>
<evidence type="ECO:0000256" key="3">
    <source>
        <dbReference type="ARBA" id="ARBA00023163"/>
    </source>
</evidence>
<dbReference type="Pfam" id="PF14525">
    <property type="entry name" value="AraC_binding_2"/>
    <property type="match status" value="1"/>
</dbReference>
<dbReference type="EMBL" id="QJJU01000039">
    <property type="protein sequence ID" value="PXW99866.1"/>
    <property type="molecule type" value="Genomic_DNA"/>
</dbReference>
<reference evidence="6 7" key="2">
    <citation type="submission" date="2018-06" db="EMBL/GenBank/DDBJ databases">
        <title>Sequencing of bacterial isolates from soil warming experiment in Harvard Forest, Massachusetts, USA.</title>
        <authorList>
            <person name="Deangelis K.PhD."/>
        </authorList>
    </citation>
    <scope>NUCLEOTIDE SEQUENCE [LARGE SCALE GENOMIC DNA]</scope>
    <source>
        <strain evidence="6 7">GAS496</strain>
    </source>
</reference>
<name>A0A318H6L7_9MYCO</name>
<evidence type="ECO:0000259" key="5">
    <source>
        <dbReference type="PROSITE" id="PS01124"/>
    </source>
</evidence>
<sequence length="348" mass="38533">MTVGTESEPLSQRALMRSTSVRECEQNVANLLHQHRLHLAKSADLDASVNGVSIGGVSLYYMSYRAHLAVTASPMTDFMAICLPLEGSLELRQGRTRFEAQAGRGAAVLTFDEAFAMEWSADLSMFLFKIDVSALRDFAASLDPQSDDDLQFKREVSDPRTLKSLAGCARVTELAVAQLRPGQRIPPALAARLRDHILLTALVAQPNSQRPHFMTRDRTVRRGAVAKAIDFIEAHPVSATPNEVARQAGLSARALQENFKSALGTTPYAYILKTRLRRAHEELQAGDRELGATVTDVAKRWGFNNIGRFAEQYAQAYRQRPSETLRGARRAPSVQQDLGPKQKVHKLR</sequence>
<dbReference type="PANTHER" id="PTHR46796">
    <property type="entry name" value="HTH-TYPE TRANSCRIPTIONAL ACTIVATOR RHAS-RELATED"/>
    <property type="match status" value="1"/>
</dbReference>
<reference evidence="7" key="1">
    <citation type="submission" date="2018-05" db="EMBL/GenBank/DDBJ databases">
        <authorList>
            <person name="Deangelis K."/>
            <person name="Huntemann M."/>
            <person name="Clum A."/>
            <person name="Pillay M."/>
            <person name="Palaniappan K."/>
            <person name="Varghese N."/>
            <person name="Mikhailova N."/>
            <person name="Stamatis D."/>
            <person name="Reddy T."/>
            <person name="Daum C."/>
            <person name="Shapiro N."/>
            <person name="Ivanova N."/>
            <person name="Kyrpides N."/>
            <person name="Woyke T."/>
        </authorList>
    </citation>
    <scope>NUCLEOTIDE SEQUENCE [LARGE SCALE GENOMIC DNA]</scope>
    <source>
        <strain evidence="7">GAS496</strain>
    </source>
</reference>
<proteinExistence type="predicted"/>
<dbReference type="OrthoDB" id="5464689at2"/>
<dbReference type="AlphaFoldDB" id="A0A318H6L7"/>
<evidence type="ECO:0000256" key="1">
    <source>
        <dbReference type="ARBA" id="ARBA00023015"/>
    </source>
</evidence>
<dbReference type="GO" id="GO:0043565">
    <property type="term" value="F:sequence-specific DNA binding"/>
    <property type="evidence" value="ECO:0007669"/>
    <property type="project" value="InterPro"/>
</dbReference>
<evidence type="ECO:0000256" key="4">
    <source>
        <dbReference type="SAM" id="MobiDB-lite"/>
    </source>
</evidence>
<dbReference type="PANTHER" id="PTHR46796:SF12">
    <property type="entry name" value="HTH-TYPE DNA-BINDING TRANSCRIPTIONAL ACTIVATOR EUTR"/>
    <property type="match status" value="1"/>
</dbReference>
<dbReference type="SMART" id="SM00342">
    <property type="entry name" value="HTH_ARAC"/>
    <property type="match status" value="1"/>
</dbReference>
<keyword evidence="3" id="KW-0804">Transcription</keyword>
<dbReference type="InterPro" id="IPR035418">
    <property type="entry name" value="AraC-bd_2"/>
</dbReference>
<keyword evidence="1" id="KW-0805">Transcription regulation</keyword>
<accession>A0A318H6L7</accession>
<dbReference type="Gene3D" id="1.10.10.60">
    <property type="entry name" value="Homeodomain-like"/>
    <property type="match status" value="1"/>
</dbReference>
<organism evidence="6 7">
    <name type="scientific">Mycolicibacterium moriokaense</name>
    <dbReference type="NCBI Taxonomy" id="39691"/>
    <lineage>
        <taxon>Bacteria</taxon>
        <taxon>Bacillati</taxon>
        <taxon>Actinomycetota</taxon>
        <taxon>Actinomycetes</taxon>
        <taxon>Mycobacteriales</taxon>
        <taxon>Mycobacteriaceae</taxon>
        <taxon>Mycolicibacterium</taxon>
    </lineage>
</organism>
<dbReference type="Pfam" id="PF12833">
    <property type="entry name" value="HTH_18"/>
    <property type="match status" value="1"/>
</dbReference>
<feature type="region of interest" description="Disordered" evidence="4">
    <location>
        <begin position="321"/>
        <end position="348"/>
    </location>
</feature>
<feature type="domain" description="HTH araC/xylS-type" evidence="5">
    <location>
        <begin position="226"/>
        <end position="327"/>
    </location>
</feature>
<dbReference type="InterPro" id="IPR009057">
    <property type="entry name" value="Homeodomain-like_sf"/>
</dbReference>
<keyword evidence="2" id="KW-0238">DNA-binding</keyword>
<evidence type="ECO:0000313" key="7">
    <source>
        <dbReference type="Proteomes" id="UP000247781"/>
    </source>
</evidence>
<gene>
    <name evidence="6" type="ORF">C8E89_13922</name>
</gene>
<dbReference type="InterPro" id="IPR018060">
    <property type="entry name" value="HTH_AraC"/>
</dbReference>
<dbReference type="GO" id="GO:0003700">
    <property type="term" value="F:DNA-binding transcription factor activity"/>
    <property type="evidence" value="ECO:0007669"/>
    <property type="project" value="InterPro"/>
</dbReference>
<dbReference type="InterPro" id="IPR050204">
    <property type="entry name" value="AraC_XylS_family_regulators"/>
</dbReference>
<dbReference type="Proteomes" id="UP000247781">
    <property type="component" value="Unassembled WGS sequence"/>
</dbReference>
<protein>
    <submittedName>
        <fullName evidence="6">AraC-like protein</fullName>
    </submittedName>
</protein>
<evidence type="ECO:0000256" key="2">
    <source>
        <dbReference type="ARBA" id="ARBA00023125"/>
    </source>
</evidence>
<dbReference type="RefSeq" id="WP_110319967.1">
    <property type="nucleotide sequence ID" value="NZ_QJJU01000039.1"/>
</dbReference>
<evidence type="ECO:0000313" key="6">
    <source>
        <dbReference type="EMBL" id="PXW99866.1"/>
    </source>
</evidence>
<keyword evidence="7" id="KW-1185">Reference proteome</keyword>